<feature type="region of interest" description="Disordered" evidence="6">
    <location>
        <begin position="162"/>
        <end position="186"/>
    </location>
</feature>
<evidence type="ECO:0000256" key="4">
    <source>
        <dbReference type="ARBA" id="ARBA00023163"/>
    </source>
</evidence>
<dbReference type="InterPro" id="IPR036093">
    <property type="entry name" value="NAC_dom_sf"/>
</dbReference>
<dbReference type="Proteomes" id="UP000028999">
    <property type="component" value="Unassembled WGS sequence"/>
</dbReference>
<keyword evidence="3" id="KW-0238">DNA-binding</keyword>
<gene>
    <name evidence="8" type="primary">BnaC05g01000D</name>
    <name evidence="8" type="ORF">GSBRNA2T00085414001</name>
</gene>
<evidence type="ECO:0000256" key="1">
    <source>
        <dbReference type="ARBA" id="ARBA00004123"/>
    </source>
</evidence>
<dbReference type="STRING" id="3708.A0A078FQ06"/>
<dbReference type="GO" id="GO:0005634">
    <property type="term" value="C:nucleus"/>
    <property type="evidence" value="ECO:0007669"/>
    <property type="project" value="UniProtKB-SubCell"/>
</dbReference>
<accession>A0A078FQ06</accession>
<name>A0A078FQ06_BRANA</name>
<dbReference type="GO" id="GO:0003677">
    <property type="term" value="F:DNA binding"/>
    <property type="evidence" value="ECO:0007669"/>
    <property type="project" value="UniProtKB-KW"/>
</dbReference>
<dbReference type="InterPro" id="IPR003441">
    <property type="entry name" value="NAC-dom"/>
</dbReference>
<proteinExistence type="predicted"/>
<evidence type="ECO:0000313" key="8">
    <source>
        <dbReference type="EMBL" id="CDY15221.1"/>
    </source>
</evidence>
<sequence length="425" mass="48034">MVDPVGYRFRPTDEEIVVHYVRPKNIESNTSHVDEVMNTVDIYSFDPWELRFKSRIKSRDEVVWYFFGCKKRMRNNRQRRTIPSGFWSNTGETKPIIRKKGGGGDHEKIGEKRVFSKSKSKSKSDWVMHEYVATFSSPDSQRMTTSTYTVCKVMFKGDPTDLPSSSSLIPQLNSNSSGGLSTESEVQNPNQITSSITSSISSIPHVNNNNSGVLSTETEVDPRLFSGFLYLEEDAHFEDETLRDLNSLPNNDDAEEEEWLVNLWSMQGDRNDHRPKMPLTGFISDDDDDDDSDSDSISTKTVPPHKKLKVLFHMIWQCSIKSSSTCVTFGNSNRLIDQIIDLPESPRSTIESVSLTQEVSKALGANSAISEKKMSPCDDDAQVSEIGGDQMGQEMVIKNKRAGFIYRMIQKFAKKIKLCSCVSRI</sequence>
<keyword evidence="9" id="KW-1185">Reference proteome</keyword>
<dbReference type="PaxDb" id="3708-A0A078FQ06"/>
<protein>
    <submittedName>
        <fullName evidence="8">BnaC05g01000D protein</fullName>
    </submittedName>
</protein>
<comment type="subcellular location">
    <subcellularLocation>
        <location evidence="1">Nucleus</location>
    </subcellularLocation>
</comment>
<feature type="region of interest" description="Disordered" evidence="6">
    <location>
        <begin position="270"/>
        <end position="300"/>
    </location>
</feature>
<keyword evidence="2" id="KW-0805">Transcription regulation</keyword>
<evidence type="ECO:0000256" key="6">
    <source>
        <dbReference type="SAM" id="MobiDB-lite"/>
    </source>
</evidence>
<evidence type="ECO:0000256" key="2">
    <source>
        <dbReference type="ARBA" id="ARBA00023015"/>
    </source>
</evidence>
<reference evidence="8 9" key="1">
    <citation type="journal article" date="2014" name="Science">
        <title>Plant genetics. Early allopolyploid evolution in the post-Neolithic Brassica napus oilseed genome.</title>
        <authorList>
            <person name="Chalhoub B."/>
            <person name="Denoeud F."/>
            <person name="Liu S."/>
            <person name="Parkin I.A."/>
            <person name="Tang H."/>
            <person name="Wang X."/>
            <person name="Chiquet J."/>
            <person name="Belcram H."/>
            <person name="Tong C."/>
            <person name="Samans B."/>
            <person name="Correa M."/>
            <person name="Da Silva C."/>
            <person name="Just J."/>
            <person name="Falentin C."/>
            <person name="Koh C.S."/>
            <person name="Le Clainche I."/>
            <person name="Bernard M."/>
            <person name="Bento P."/>
            <person name="Noel B."/>
            <person name="Labadie K."/>
            <person name="Alberti A."/>
            <person name="Charles M."/>
            <person name="Arnaud D."/>
            <person name="Guo H."/>
            <person name="Daviaud C."/>
            <person name="Alamery S."/>
            <person name="Jabbari K."/>
            <person name="Zhao M."/>
            <person name="Edger P.P."/>
            <person name="Chelaifa H."/>
            <person name="Tack D."/>
            <person name="Lassalle G."/>
            <person name="Mestiri I."/>
            <person name="Schnel N."/>
            <person name="Le Paslier M.C."/>
            <person name="Fan G."/>
            <person name="Renault V."/>
            <person name="Bayer P.E."/>
            <person name="Golicz A.A."/>
            <person name="Manoli S."/>
            <person name="Lee T.H."/>
            <person name="Thi V.H."/>
            <person name="Chalabi S."/>
            <person name="Hu Q."/>
            <person name="Fan C."/>
            <person name="Tollenaere R."/>
            <person name="Lu Y."/>
            <person name="Battail C."/>
            <person name="Shen J."/>
            <person name="Sidebottom C.H."/>
            <person name="Wang X."/>
            <person name="Canaguier A."/>
            <person name="Chauveau A."/>
            <person name="Berard A."/>
            <person name="Deniot G."/>
            <person name="Guan M."/>
            <person name="Liu Z."/>
            <person name="Sun F."/>
            <person name="Lim Y.P."/>
            <person name="Lyons E."/>
            <person name="Town C.D."/>
            <person name="Bancroft I."/>
            <person name="Wang X."/>
            <person name="Meng J."/>
            <person name="Ma J."/>
            <person name="Pires J.C."/>
            <person name="King G.J."/>
            <person name="Brunel D."/>
            <person name="Delourme R."/>
            <person name="Renard M."/>
            <person name="Aury J.M."/>
            <person name="Adams K.L."/>
            <person name="Batley J."/>
            <person name="Snowdon R.J."/>
            <person name="Tost J."/>
            <person name="Edwards D."/>
            <person name="Zhou Y."/>
            <person name="Hua W."/>
            <person name="Sharpe A.G."/>
            <person name="Paterson A.H."/>
            <person name="Guan C."/>
            <person name="Wincker P."/>
        </authorList>
    </citation>
    <scope>NUCLEOTIDE SEQUENCE [LARGE SCALE GENOMIC DNA]</scope>
    <source>
        <strain evidence="9">cv. Darmor-bzh</strain>
    </source>
</reference>
<keyword evidence="5" id="KW-0539">Nucleus</keyword>
<dbReference type="SUPFAM" id="SSF101941">
    <property type="entry name" value="NAC domain"/>
    <property type="match status" value="1"/>
</dbReference>
<evidence type="ECO:0000256" key="5">
    <source>
        <dbReference type="ARBA" id="ARBA00023242"/>
    </source>
</evidence>
<dbReference type="Gramene" id="CDY15221">
    <property type="protein sequence ID" value="CDY15221"/>
    <property type="gene ID" value="GSBRNA2T00085414001"/>
</dbReference>
<dbReference type="EMBL" id="LK032052">
    <property type="protein sequence ID" value="CDY15221.1"/>
    <property type="molecule type" value="Genomic_DNA"/>
</dbReference>
<organism evidence="8 9">
    <name type="scientific">Brassica napus</name>
    <name type="common">Rape</name>
    <dbReference type="NCBI Taxonomy" id="3708"/>
    <lineage>
        <taxon>Eukaryota</taxon>
        <taxon>Viridiplantae</taxon>
        <taxon>Streptophyta</taxon>
        <taxon>Embryophyta</taxon>
        <taxon>Tracheophyta</taxon>
        <taxon>Spermatophyta</taxon>
        <taxon>Magnoliopsida</taxon>
        <taxon>eudicotyledons</taxon>
        <taxon>Gunneridae</taxon>
        <taxon>Pentapetalae</taxon>
        <taxon>rosids</taxon>
        <taxon>malvids</taxon>
        <taxon>Brassicales</taxon>
        <taxon>Brassicaceae</taxon>
        <taxon>Brassiceae</taxon>
        <taxon>Brassica</taxon>
    </lineage>
</organism>
<dbReference type="SMR" id="A0A078FQ06"/>
<dbReference type="PROSITE" id="PS51005">
    <property type="entry name" value="NAC"/>
    <property type="match status" value="1"/>
</dbReference>
<feature type="domain" description="NAC" evidence="7">
    <location>
        <begin position="3"/>
        <end position="156"/>
    </location>
</feature>
<feature type="compositionally biased region" description="Acidic residues" evidence="6">
    <location>
        <begin position="284"/>
        <end position="294"/>
    </location>
</feature>
<dbReference type="OMA" id="WELRFKS"/>
<dbReference type="GO" id="GO:0006355">
    <property type="term" value="P:regulation of DNA-templated transcription"/>
    <property type="evidence" value="ECO:0007669"/>
    <property type="project" value="InterPro"/>
</dbReference>
<evidence type="ECO:0000313" key="9">
    <source>
        <dbReference type="Proteomes" id="UP000028999"/>
    </source>
</evidence>
<evidence type="ECO:0000256" key="3">
    <source>
        <dbReference type="ARBA" id="ARBA00023125"/>
    </source>
</evidence>
<dbReference type="Pfam" id="PF02365">
    <property type="entry name" value="NAM"/>
    <property type="match status" value="1"/>
</dbReference>
<dbReference type="PANTHER" id="PTHR31989">
    <property type="entry name" value="NAC DOMAIN-CONTAINING PROTEIN 82-RELATED"/>
    <property type="match status" value="1"/>
</dbReference>
<evidence type="ECO:0000259" key="7">
    <source>
        <dbReference type="PROSITE" id="PS51005"/>
    </source>
</evidence>
<dbReference type="Gene3D" id="2.170.150.80">
    <property type="entry name" value="NAC domain"/>
    <property type="match status" value="1"/>
</dbReference>
<keyword evidence="4" id="KW-0804">Transcription</keyword>
<dbReference type="AlphaFoldDB" id="A0A078FQ06"/>